<name>A0A8S1HR42_9PELO</name>
<sequence length="210" mass="24003">MDIQQLTSCLFAFVKTREQVDAITFTINEIKAETEALEAVEQYVLECNKTCEDLEMERKSHAEELRQINQDINQLEDSLKTMRSEREARRLHIVQCFEKVNLSRSHTNEAIKATNLEQELEDEEINIDGFSVDVTPCVPPAPGPFSNYSLFSFLQSEQVARPSQPETNKMKACESCNAQIHRNAPTCPMCKAKSRSKNPKRRRKAQAPNP</sequence>
<evidence type="ECO:0000259" key="3">
    <source>
        <dbReference type="PROSITE" id="PS51896"/>
    </source>
</evidence>
<feature type="region of interest" description="Disordered" evidence="2">
    <location>
        <begin position="188"/>
        <end position="210"/>
    </location>
</feature>
<proteinExistence type="predicted"/>
<evidence type="ECO:0000313" key="4">
    <source>
        <dbReference type="EMBL" id="CAD6195540.1"/>
    </source>
</evidence>
<feature type="compositionally biased region" description="Basic residues" evidence="2">
    <location>
        <begin position="192"/>
        <end position="210"/>
    </location>
</feature>
<dbReference type="Pfam" id="PF10146">
    <property type="entry name" value="zf-C4H2"/>
    <property type="match status" value="2"/>
</dbReference>
<evidence type="ECO:0000256" key="1">
    <source>
        <dbReference type="SAM" id="Coils"/>
    </source>
</evidence>
<comment type="caution">
    <text evidence="4">The sequence shown here is derived from an EMBL/GenBank/DDBJ whole genome shotgun (WGS) entry which is preliminary data.</text>
</comment>
<dbReference type="AlphaFoldDB" id="A0A8S1HR42"/>
<feature type="domain" description="C4H2-type" evidence="3">
    <location>
        <begin position="165"/>
        <end position="207"/>
    </location>
</feature>
<dbReference type="GO" id="GO:0005634">
    <property type="term" value="C:nucleus"/>
    <property type="evidence" value="ECO:0007669"/>
    <property type="project" value="TreeGrafter"/>
</dbReference>
<reference evidence="4" key="1">
    <citation type="submission" date="2020-10" db="EMBL/GenBank/DDBJ databases">
        <authorList>
            <person name="Kikuchi T."/>
        </authorList>
    </citation>
    <scope>NUCLEOTIDE SEQUENCE</scope>
    <source>
        <strain evidence="4">NKZ352</strain>
    </source>
</reference>
<protein>
    <recommendedName>
        <fullName evidence="3">C4H2-type domain-containing protein</fullName>
    </recommendedName>
</protein>
<dbReference type="PANTHER" id="PTHR31058:SF2">
    <property type="entry name" value="ZINC FINGER C4H2 DOMAIN-CONTAINING PROTEIN"/>
    <property type="match status" value="1"/>
</dbReference>
<organism evidence="4 5">
    <name type="scientific">Caenorhabditis auriculariae</name>
    <dbReference type="NCBI Taxonomy" id="2777116"/>
    <lineage>
        <taxon>Eukaryota</taxon>
        <taxon>Metazoa</taxon>
        <taxon>Ecdysozoa</taxon>
        <taxon>Nematoda</taxon>
        <taxon>Chromadorea</taxon>
        <taxon>Rhabditida</taxon>
        <taxon>Rhabditina</taxon>
        <taxon>Rhabditomorpha</taxon>
        <taxon>Rhabditoidea</taxon>
        <taxon>Rhabditidae</taxon>
        <taxon>Peloderinae</taxon>
        <taxon>Caenorhabditis</taxon>
    </lineage>
</organism>
<dbReference type="Proteomes" id="UP000835052">
    <property type="component" value="Unassembled WGS sequence"/>
</dbReference>
<accession>A0A8S1HR42</accession>
<dbReference type="GO" id="GO:0045666">
    <property type="term" value="P:positive regulation of neuron differentiation"/>
    <property type="evidence" value="ECO:0007669"/>
    <property type="project" value="TreeGrafter"/>
</dbReference>
<keyword evidence="1" id="KW-0175">Coiled coil</keyword>
<evidence type="ECO:0000256" key="2">
    <source>
        <dbReference type="SAM" id="MobiDB-lite"/>
    </source>
</evidence>
<dbReference type="PROSITE" id="PS51896">
    <property type="entry name" value="ZF_C4H2"/>
    <property type="match status" value="1"/>
</dbReference>
<evidence type="ECO:0000313" key="5">
    <source>
        <dbReference type="Proteomes" id="UP000835052"/>
    </source>
</evidence>
<dbReference type="OrthoDB" id="20865at2759"/>
<dbReference type="PANTHER" id="PTHR31058">
    <property type="entry name" value="ZINC FINGER C4H2 DOMAIN-CONTAINING PROTEIN"/>
    <property type="match status" value="1"/>
</dbReference>
<dbReference type="EMBL" id="CAJGYM010000057">
    <property type="protein sequence ID" value="CAD6195540.1"/>
    <property type="molecule type" value="Genomic_DNA"/>
</dbReference>
<gene>
    <name evidence="4" type="ORF">CAUJ_LOCUS11459</name>
</gene>
<dbReference type="InterPro" id="IPR044069">
    <property type="entry name" value="ZF_C4H2"/>
</dbReference>
<keyword evidence="5" id="KW-1185">Reference proteome</keyword>
<feature type="coiled-coil region" evidence="1">
    <location>
        <begin position="51"/>
        <end position="133"/>
    </location>
</feature>
<dbReference type="InterPro" id="IPR018482">
    <property type="entry name" value="Znf-C4H2"/>
</dbReference>